<dbReference type="RefSeq" id="WP_346754899.1">
    <property type="nucleotide sequence ID" value="NZ_JAUJEA010000013.1"/>
</dbReference>
<sequence>MHRDIIDINDFTVLIEQSDEGIASIDKCAFDEQVIGVSFYGSGNVALSIKYEGNERAFNHTKGIALSFFANEKVDFIHNIAPDKPLQCICIVTATKNLEKLPNQEGEMFSQFLHQLVNPADDYVEGPQFYMTHQMQQAVDKIFSTTYQGKNRIMFLRSQVIELLSHFFGQLSNIHSDTVKDKDREKLYQAQEILLKNVETPPSLTELSKLIGLNSYKLKKDFKALFGVPVFKYLQNERLTKAHDLLRDQGLSIQEAAWMVGYESLSSFSNAFIKKFGFRPSEVKK</sequence>
<feature type="domain" description="HTH araC/xylS-type" evidence="3">
    <location>
        <begin position="188"/>
        <end position="285"/>
    </location>
</feature>
<dbReference type="Proteomes" id="UP001172082">
    <property type="component" value="Unassembled WGS sequence"/>
</dbReference>
<dbReference type="Gene3D" id="1.10.10.60">
    <property type="entry name" value="Homeodomain-like"/>
    <property type="match status" value="2"/>
</dbReference>
<organism evidence="4 5">
    <name type="scientific">Splendidivirga corallicola</name>
    <dbReference type="NCBI Taxonomy" id="3051826"/>
    <lineage>
        <taxon>Bacteria</taxon>
        <taxon>Pseudomonadati</taxon>
        <taxon>Bacteroidota</taxon>
        <taxon>Cytophagia</taxon>
        <taxon>Cytophagales</taxon>
        <taxon>Splendidivirgaceae</taxon>
        <taxon>Splendidivirga</taxon>
    </lineage>
</organism>
<dbReference type="PANTHER" id="PTHR47893">
    <property type="entry name" value="REGULATORY PROTEIN PCHR"/>
    <property type="match status" value="1"/>
</dbReference>
<name>A0ABT8KVR3_9BACT</name>
<dbReference type="InterPro" id="IPR053142">
    <property type="entry name" value="PchR_regulatory_protein"/>
</dbReference>
<dbReference type="PROSITE" id="PS01124">
    <property type="entry name" value="HTH_ARAC_FAMILY_2"/>
    <property type="match status" value="1"/>
</dbReference>
<proteinExistence type="predicted"/>
<keyword evidence="2" id="KW-0804">Transcription</keyword>
<dbReference type="SMART" id="SM00342">
    <property type="entry name" value="HTH_ARAC"/>
    <property type="match status" value="1"/>
</dbReference>
<comment type="caution">
    <text evidence="4">The sequence shown here is derived from an EMBL/GenBank/DDBJ whole genome shotgun (WGS) entry which is preliminary data.</text>
</comment>
<keyword evidence="5" id="KW-1185">Reference proteome</keyword>
<keyword evidence="1" id="KW-0805">Transcription regulation</keyword>
<dbReference type="Pfam" id="PF12833">
    <property type="entry name" value="HTH_18"/>
    <property type="match status" value="1"/>
</dbReference>
<accession>A0ABT8KVR3</accession>
<evidence type="ECO:0000256" key="2">
    <source>
        <dbReference type="ARBA" id="ARBA00023163"/>
    </source>
</evidence>
<protein>
    <submittedName>
        <fullName evidence="4">AraC family transcriptional regulator</fullName>
    </submittedName>
</protein>
<evidence type="ECO:0000259" key="3">
    <source>
        <dbReference type="PROSITE" id="PS01124"/>
    </source>
</evidence>
<gene>
    <name evidence="4" type="ORF">QQ008_26025</name>
</gene>
<evidence type="ECO:0000313" key="4">
    <source>
        <dbReference type="EMBL" id="MDN5204876.1"/>
    </source>
</evidence>
<dbReference type="PANTHER" id="PTHR47893:SF1">
    <property type="entry name" value="REGULATORY PROTEIN PCHR"/>
    <property type="match status" value="1"/>
</dbReference>
<dbReference type="InterPro" id="IPR009057">
    <property type="entry name" value="Homeodomain-like_sf"/>
</dbReference>
<evidence type="ECO:0000313" key="5">
    <source>
        <dbReference type="Proteomes" id="UP001172082"/>
    </source>
</evidence>
<dbReference type="SUPFAM" id="SSF46689">
    <property type="entry name" value="Homeodomain-like"/>
    <property type="match status" value="2"/>
</dbReference>
<dbReference type="InterPro" id="IPR018060">
    <property type="entry name" value="HTH_AraC"/>
</dbReference>
<evidence type="ECO:0000256" key="1">
    <source>
        <dbReference type="ARBA" id="ARBA00023015"/>
    </source>
</evidence>
<reference evidence="4" key="1">
    <citation type="submission" date="2023-06" db="EMBL/GenBank/DDBJ databases">
        <title>Genomic of Parafulvivirga corallium.</title>
        <authorList>
            <person name="Wang G."/>
        </authorList>
    </citation>
    <scope>NUCLEOTIDE SEQUENCE</scope>
    <source>
        <strain evidence="4">BMA10</strain>
    </source>
</reference>
<dbReference type="EMBL" id="JAUJEA010000013">
    <property type="protein sequence ID" value="MDN5204876.1"/>
    <property type="molecule type" value="Genomic_DNA"/>
</dbReference>